<dbReference type="RefSeq" id="WP_183869126.1">
    <property type="nucleotide sequence ID" value="NZ_JACHCF010000010.1"/>
</dbReference>
<reference evidence="5 6" key="1">
    <citation type="submission" date="2020-08" db="EMBL/GenBank/DDBJ databases">
        <title>Genomic Encyclopedia of Type Strains, Phase IV (KMG-V): Genome sequencing to study the core and pangenomes of soil and plant-associated prokaryotes.</title>
        <authorList>
            <person name="Whitman W."/>
        </authorList>
    </citation>
    <scope>NUCLEOTIDE SEQUENCE [LARGE SCALE GENOMIC DNA]</scope>
    <source>
        <strain evidence="5 6">MP7CTX6</strain>
    </source>
</reference>
<dbReference type="InterPro" id="IPR041079">
    <property type="entry name" value="Neuraminidase-like"/>
</dbReference>
<evidence type="ECO:0000259" key="3">
    <source>
        <dbReference type="Pfam" id="PF18413"/>
    </source>
</evidence>
<dbReference type="Pfam" id="PF18276">
    <property type="entry name" value="TcA_TcB_BD"/>
    <property type="match status" value="1"/>
</dbReference>
<evidence type="ECO:0000256" key="1">
    <source>
        <dbReference type="SAM" id="Coils"/>
    </source>
</evidence>
<name>A0A7W9DLJ6_9SPHI</name>
<dbReference type="InterPro" id="IPR046839">
    <property type="entry name" value="ABC_toxin_N"/>
</dbReference>
<protein>
    <recommendedName>
        <fullName evidence="7">Virulence plasmid A protein</fullName>
    </recommendedName>
</protein>
<feature type="domain" description="Neuraminidase-like" evidence="3">
    <location>
        <begin position="1678"/>
        <end position="1804"/>
    </location>
</feature>
<dbReference type="InterPro" id="IPR040840">
    <property type="entry name" value="TcA_TcB_BD"/>
</dbReference>
<evidence type="ECO:0000313" key="6">
    <source>
        <dbReference type="Proteomes" id="UP000537718"/>
    </source>
</evidence>
<comment type="caution">
    <text evidence="5">The sequence shown here is derived from an EMBL/GenBank/DDBJ whole genome shotgun (WGS) entry which is preliminary data.</text>
</comment>
<feature type="domain" description="ABC toxin N-terminal" evidence="4">
    <location>
        <begin position="1528"/>
        <end position="1648"/>
    </location>
</feature>
<accession>A0A7W9DLJ6</accession>
<proteinExistence type="predicted"/>
<evidence type="ECO:0000259" key="2">
    <source>
        <dbReference type="Pfam" id="PF18276"/>
    </source>
</evidence>
<feature type="domain" description="Tc toxin complex TcA C-terminal TcB-binding" evidence="2">
    <location>
        <begin position="2634"/>
        <end position="2923"/>
    </location>
</feature>
<feature type="coiled-coil region" evidence="1">
    <location>
        <begin position="2484"/>
        <end position="2511"/>
    </location>
</feature>
<dbReference type="EMBL" id="JACHCF010000010">
    <property type="protein sequence ID" value="MBB5622989.1"/>
    <property type="molecule type" value="Genomic_DNA"/>
</dbReference>
<keyword evidence="1" id="KW-0175">Coiled coil</keyword>
<dbReference type="Proteomes" id="UP000537718">
    <property type="component" value="Unassembled WGS sequence"/>
</dbReference>
<evidence type="ECO:0000259" key="4">
    <source>
        <dbReference type="Pfam" id="PF20220"/>
    </source>
</evidence>
<dbReference type="Pfam" id="PF20220">
    <property type="entry name" value="ABC_toxin_N"/>
    <property type="match status" value="1"/>
</dbReference>
<organism evidence="5 6">
    <name type="scientific">Pedobacter cryoconitis</name>
    <dbReference type="NCBI Taxonomy" id="188932"/>
    <lineage>
        <taxon>Bacteria</taxon>
        <taxon>Pseudomonadati</taxon>
        <taxon>Bacteroidota</taxon>
        <taxon>Sphingobacteriia</taxon>
        <taxon>Sphingobacteriales</taxon>
        <taxon>Sphingobacteriaceae</taxon>
        <taxon>Pedobacter</taxon>
    </lineage>
</organism>
<dbReference type="Pfam" id="PF18413">
    <property type="entry name" value="Neuraminidase"/>
    <property type="match status" value="1"/>
</dbReference>
<evidence type="ECO:0008006" key="7">
    <source>
        <dbReference type="Google" id="ProtNLM"/>
    </source>
</evidence>
<gene>
    <name evidence="5" type="ORF">HDE69_004071</name>
</gene>
<evidence type="ECO:0000313" key="5">
    <source>
        <dbReference type="EMBL" id="MBB5622989.1"/>
    </source>
</evidence>
<sequence>MAILNEVINIVFGKITNQSNQPLANLLVQAYDRDMRSEELLGECITAQDGSYKINWKHEQLSGRGIKEADLSMKVVSREKKNVLYAATVAETRFNASPSEEINIVIKGIIEPEFIEYDFLYKEVSFLADKVKLADLQENDNNQDISFLSREMSVPAEKITHLAVAQRLQELSKIDAPFFYALLRKNTLLKNDLINSFQARVAVDLNTEILPLLYDAALVDPKTIKKDVGEAVKEKLIAGKTLKELDSYQEILQQYKKRGEDYYQNEYAGKVFLLLKSYVLDSRLSEIGQIFKANRNNLNGLVNELTAKSFFESSNQSIDAKTAVKLAQLLGLNIELIDRVKKAENIKSEEDVKNLAALNKADWRAILVKQPGVKDQGTEKRILDLQASALARNFEKQYPGVAFAAQVARATKTPYRNQAKIQEFFKTQPDFDLQQSNIDLHFKQQKMADAQNNPLRDELKAVQRVFKLVPHYSKTNGLLAQNIHSAQSITLAGKSRFVKDIAPKAGIDPVEAKAIYKKAETVNTAAMLMAGELHDVMSAKDIPAMEMKSLSLKIEAVSKDFPNLKTLFYTADVCTCDECRSVYSPAAYMVEVLQFLQNRMVTDLTLPATNLSAKEVLFERRPDIGDIDLGCENAMTPVPYIDLVCELLEEAISPDPGIPYTGVLSDGPDPLKGKISAALLHTLLSAKTSFTDPVTSVVTDTPCNFPVTDQALIFKTEGTLPDQPFYLRDQKVVFKVVPLGGIKYMIHNLRQTFSPAEELASTPAYVNVNAYKTLQTSFYAFELPFDLNLTSAKAYFSRFGVDRSELMKAFQSAASPSDLAIATEMLGLTDAEKDLISNAATGKQQSYWNTTAANASSEMNNVDLFLTKTGLSFQELTVLLTLQFIDPDQKLFVQNLDLTCDTTKKIIASLDDVALDRIHRFLRLQKKTGLKFELLDEIISQPNLGADDLQETLLKLAELNSISVLSGIKVEELVGFFGEIPYEIRTQESPLPLFYQVFLNKAKNGFADDQLLADTITGTALLSLYKDSLSVCLQLSGDDFDALTQFTPDGLLNFKNLSVLYSIARMLQKLSLKRTDFEAINELSGLSYATDPAVLLQFIQQVMSFRSYPQRPADLLFMLKHEATDLVDRELKEDRIIAVLTQLQTDLGKVLTDNQSLYIDGLETDEQREALQNQFAGLANVEQDTVKTLIGFLDADWVSPAAAKTFADDHLAYLDPVAGIKREGFDTTAIKASIDDLAAATAATFPAVQKTLLKSFFDAISVYFITAGKLTTLTQCLMQTFKAPEDLSQVILNYALLRQPAPGTAMLKDLLSADSFINLAAPITSINAADQFSALRLLHKMIPLINSFQLDAPTTAWYFENAADLGWFVFDGIPYTSTLNSVDLALYADFIGILNLANALSPVPDPADAENPLTFQRTMELLLPGNATSQTLWLKTVALLTGYQPSDVTAIDARMFVAFNPDVYKSSKTWQALITNAEYLRTLGTTVSQVIAFIKPVLTDVDTTQLRMALKARYDENTWSDTLKEITDAIRPQKRDALVAYLLAINPDLKDENDLYDYFLVDVEMESLVSSSRIVLAHNTIQLFVQRCLMGLEPKCAANLDDDPSWDQWKWMKNYRVWEANRKIFLYPENWMEAELRDDKSFMFEELESELLQDELNNDTAEAGLINYLEKLDNIAFLEIVASWYQADIKTMHVFGRTKGGDPAIYYYRRFEQERSWTPWEKVELDITSDQLLAFMRNNRLCLAWPIFSDEAEMKDTISVPGGSGGGTVPGKPNKKSKIQLAISEFANKKWQPKKISKDAIENPAGPGNYALNTVSQDLYNMMYVEAIDQIWFFSTNDNGDSNQHRLDGIFNVAGCKGYPELVKDFDPIDLPDFYPDFDNTKLSLQRYNERSENAPEVDHLAVMNAFSMTEFMELLGVTPGTFRLTYPAQFTYIDFLVMLFELIFSGINGGYRAESAVGRKGRFKGAMGTLLQYFMEDSNHAYVIVPGFYHLSKDETGPVVLQRTVSDVLTLMEEIIALGKKYLAKLQAVPAPDPVELVKELNKDDAFQKIKTEFGNYKGLKYGEAFKNMYHPLVCPLKKTLYKSGIPELMKRETQLQQSDFNFKTNYKPNLLKIPRTYLLETNGVRKLTFPVEDIDFSSDGSYSGYNWELFFHIPFLLACQLTQNQQFEDAMSWFHYMFNPTGALAGNAPEKYWVTKPFFQTHQADYAAQLIDNLLYKVAEFSTEDVSKLNAAISQWRDNPFQPYVVARFRPVAYQKALLMKYIENLTEWGDYLFRQDTMEAIAQATQMYILADKLLGPKPRVIKPVIKAPYETYNQLQANIDAFGNALVNLENILPDLSVLPEGGAELPPAPVTLSMLYFCIPDNDQMDTYWDQVADRLFKIRNSQNIDGVFRSLALFAPPIDPGMLVRAAASGMDISSILAGMNAPAPYYRFNVLTQKATELAQEVRGLGSSLLQALEKKDAEAMALLRSELEIRVLNAVKDMKTLQIDEAKEQIDVLEKTKLVTQARHDYYMNISYITPKEQLNLDKLSESHDYQMASQILGATAGILALIPDLDIGASGFGGSPLAAVKWGGSFLAHSANAAAGVLNVLSSAASYEANRAATAGSYDRRFADWKLQETLAAKELDSLDKQIAAAQIRQEIAETDLRNHLIQIDNAKKTDDFMHQKYTNKQLYDWMIGQVSSVYFSAYSLAHDFAKKAEKSYQFELGNDDTYIQYGYWDSLKKGLQSADKLLHDLKRMECGYLDKNKREYELTKHVSVCLLDPLALAQLRATGVCDFDLPEALFDLDYAGQYFRRIKSVSVSLPCIAGPHTMVSAKLSLVKNKYRKNMNQNNLAGTGYTEDPAGNDDRFVFNIGAIQSIAASSAQNDSGVFELNFKDERYLPFEGTGAISSWRLELPGTIRQFDYTTITDVVLHVKYTAREGGSVLKGLAETSLKDRLNAISQTLNETGLHLGINVKQEMPDVWNLLLKNASTPVTIAKFKLPYFVQPLTAAISKVIFVARVKGDPGTYTLKIGGADLNFSKSSNLLKAESAVIQLDTEFILSGDAAQLAKLEELVMVVKYGI</sequence>